<proteinExistence type="predicted"/>
<dbReference type="PATRIC" id="fig|1227492.4.peg.672"/>
<evidence type="ECO:0000256" key="1">
    <source>
        <dbReference type="SAM" id="Phobius"/>
    </source>
</evidence>
<keyword evidence="3" id="KW-1185">Reference proteome</keyword>
<dbReference type="Proteomes" id="UP000011693">
    <property type="component" value="Unassembled WGS sequence"/>
</dbReference>
<name>M0B1F3_9EURY</name>
<sequence length="52" mass="5822">MMRWRYRETVLAPCTLAFFVTMYGRIATSPVVPSITTLFSSVIVSLAADFFG</sequence>
<dbReference type="EMBL" id="AOIN01000024">
    <property type="protein sequence ID" value="ELZ04058.1"/>
    <property type="molecule type" value="Genomic_DNA"/>
</dbReference>
<feature type="transmembrane region" description="Helical" evidence="1">
    <location>
        <begin position="34"/>
        <end position="51"/>
    </location>
</feature>
<protein>
    <submittedName>
        <fullName evidence="2">Major facilitator superfamily protein</fullName>
    </submittedName>
</protein>
<gene>
    <name evidence="2" type="ORF">C482_03461</name>
</gene>
<accession>M0B1F3</accession>
<evidence type="ECO:0000313" key="3">
    <source>
        <dbReference type="Proteomes" id="UP000011693"/>
    </source>
</evidence>
<keyword evidence="1" id="KW-0472">Membrane</keyword>
<keyword evidence="1" id="KW-0812">Transmembrane</keyword>
<dbReference type="AlphaFoldDB" id="M0B1F3"/>
<evidence type="ECO:0000313" key="2">
    <source>
        <dbReference type="EMBL" id="ELZ04058.1"/>
    </source>
</evidence>
<dbReference type="STRING" id="1227492.C482_03461"/>
<organism evidence="2 3">
    <name type="scientific">Natrialba chahannaoensis JCM 10990</name>
    <dbReference type="NCBI Taxonomy" id="1227492"/>
    <lineage>
        <taxon>Archaea</taxon>
        <taxon>Methanobacteriati</taxon>
        <taxon>Methanobacteriota</taxon>
        <taxon>Stenosarchaea group</taxon>
        <taxon>Halobacteria</taxon>
        <taxon>Halobacteriales</taxon>
        <taxon>Natrialbaceae</taxon>
        <taxon>Natrialba</taxon>
    </lineage>
</organism>
<reference evidence="2 3" key="1">
    <citation type="journal article" date="2014" name="PLoS Genet.">
        <title>Phylogenetically driven sequencing of extremely halophilic archaea reveals strategies for static and dynamic osmo-response.</title>
        <authorList>
            <person name="Becker E.A."/>
            <person name="Seitzer P.M."/>
            <person name="Tritt A."/>
            <person name="Larsen D."/>
            <person name="Krusor M."/>
            <person name="Yao A.I."/>
            <person name="Wu D."/>
            <person name="Madern D."/>
            <person name="Eisen J.A."/>
            <person name="Darling A.E."/>
            <person name="Facciotti M.T."/>
        </authorList>
    </citation>
    <scope>NUCLEOTIDE SEQUENCE [LARGE SCALE GENOMIC DNA]</scope>
    <source>
        <strain evidence="2 3">JCM 10990</strain>
    </source>
</reference>
<keyword evidence="1" id="KW-1133">Transmembrane helix</keyword>
<comment type="caution">
    <text evidence="2">The sequence shown here is derived from an EMBL/GenBank/DDBJ whole genome shotgun (WGS) entry which is preliminary data.</text>
</comment>